<keyword evidence="6 7" id="KW-0961">Cell wall biogenesis/degradation</keyword>
<dbReference type="PROSITE" id="PS00924">
    <property type="entry name" value="ASP_GLU_RACEMASE_2"/>
    <property type="match status" value="1"/>
</dbReference>
<accession>A0A2H0B921</accession>
<keyword evidence="5 7" id="KW-0413">Isomerase</keyword>
<comment type="pathway">
    <text evidence="7">Cell wall biogenesis; peptidoglycan biosynthesis.</text>
</comment>
<dbReference type="PANTHER" id="PTHR21198:SF2">
    <property type="entry name" value="GLUTAMATE RACEMASE"/>
    <property type="match status" value="1"/>
</dbReference>
<dbReference type="GO" id="GO:0071555">
    <property type="term" value="P:cell wall organization"/>
    <property type="evidence" value="ECO:0007669"/>
    <property type="project" value="UniProtKB-KW"/>
</dbReference>
<dbReference type="InterPro" id="IPR015942">
    <property type="entry name" value="Asp/Glu/hydantoin_racemase"/>
</dbReference>
<dbReference type="NCBIfam" id="TIGR00067">
    <property type="entry name" value="glut_race"/>
    <property type="match status" value="1"/>
</dbReference>
<feature type="binding site" evidence="7">
    <location>
        <begin position="187"/>
        <end position="188"/>
    </location>
    <ligand>
        <name>substrate</name>
    </ligand>
</feature>
<sequence length="270" mass="30847">MNIGIFDSGLGGLSILKDIVKLLPAYNYIYLGDNARVPYGNRSPQTIYQFTLQAVKYLFEHDCQLIIIACNTASAQALRRIQQEYLPKNYPSRRVLGVIRPTVEYIVEKHYQRVGIIATRATIQSQSYIYELNKLNPTLKTFQSPAPLLVPIIEENKGRGELLKLLLDDYVKPLLDQNIQALLLGCTHYGIIAHHIQKYVRNQVKVINQGPIVAVKLENYLARHLEINNLLEMGGKIELLVTDLNENYQQMCTLFLGNHDMFKPIKLIKL</sequence>
<dbReference type="Proteomes" id="UP000229459">
    <property type="component" value="Unassembled WGS sequence"/>
</dbReference>
<dbReference type="GO" id="GO:0008360">
    <property type="term" value="P:regulation of cell shape"/>
    <property type="evidence" value="ECO:0007669"/>
    <property type="project" value="UniProtKB-KW"/>
</dbReference>
<dbReference type="HAMAP" id="MF_00258">
    <property type="entry name" value="Glu_racemase"/>
    <property type="match status" value="1"/>
</dbReference>
<dbReference type="InterPro" id="IPR001920">
    <property type="entry name" value="Asp/Glu_race"/>
</dbReference>
<keyword evidence="4 7" id="KW-0573">Peptidoglycan synthesis</keyword>
<comment type="function">
    <text evidence="7">Provides the (R)-glutamate required for cell wall biosynthesis.</text>
</comment>
<dbReference type="InterPro" id="IPR004391">
    <property type="entry name" value="Glu_race"/>
</dbReference>
<dbReference type="InterPro" id="IPR018187">
    <property type="entry name" value="Asp/Glu_racemase_AS_1"/>
</dbReference>
<dbReference type="EC" id="5.1.1.3" evidence="2 7"/>
<feature type="binding site" evidence="7">
    <location>
        <begin position="7"/>
        <end position="8"/>
    </location>
    <ligand>
        <name>substrate</name>
    </ligand>
</feature>
<evidence type="ECO:0000256" key="2">
    <source>
        <dbReference type="ARBA" id="ARBA00013090"/>
    </source>
</evidence>
<evidence type="ECO:0000256" key="7">
    <source>
        <dbReference type="HAMAP-Rule" id="MF_00258"/>
    </source>
</evidence>
<comment type="caution">
    <text evidence="8">The sequence shown here is derived from an EMBL/GenBank/DDBJ whole genome shotgun (WGS) entry which is preliminary data.</text>
</comment>
<evidence type="ECO:0000256" key="1">
    <source>
        <dbReference type="ARBA" id="ARBA00001602"/>
    </source>
</evidence>
<evidence type="ECO:0000256" key="4">
    <source>
        <dbReference type="ARBA" id="ARBA00022984"/>
    </source>
</evidence>
<reference evidence="8 9" key="1">
    <citation type="submission" date="2017-09" db="EMBL/GenBank/DDBJ databases">
        <title>Depth-based differentiation of microbial function through sediment-hosted aquifers and enrichment of novel symbionts in the deep terrestrial subsurface.</title>
        <authorList>
            <person name="Probst A.J."/>
            <person name="Ladd B."/>
            <person name="Jarett J.K."/>
            <person name="Geller-Mcgrath D.E."/>
            <person name="Sieber C.M."/>
            <person name="Emerson J.B."/>
            <person name="Anantharaman K."/>
            <person name="Thomas B.C."/>
            <person name="Malmstrom R."/>
            <person name="Stieglmeier M."/>
            <person name="Klingl A."/>
            <person name="Woyke T."/>
            <person name="Ryan C.M."/>
            <person name="Banfield J.F."/>
        </authorList>
    </citation>
    <scope>NUCLEOTIDE SEQUENCE [LARGE SCALE GENOMIC DNA]</scope>
    <source>
        <strain evidence="8">CG23_combo_of_CG06-09_8_20_14_all_34_8</strain>
    </source>
</reference>
<dbReference type="Pfam" id="PF01177">
    <property type="entry name" value="Asp_Glu_race"/>
    <property type="match status" value="1"/>
</dbReference>
<comment type="catalytic activity">
    <reaction evidence="1 7">
        <text>L-glutamate = D-glutamate</text>
        <dbReference type="Rhea" id="RHEA:12813"/>
        <dbReference type="ChEBI" id="CHEBI:29985"/>
        <dbReference type="ChEBI" id="CHEBI:29986"/>
        <dbReference type="EC" id="5.1.1.3"/>
    </reaction>
</comment>
<feature type="active site" description="Proton donor/acceptor" evidence="7">
    <location>
        <position position="186"/>
    </location>
</feature>
<dbReference type="SUPFAM" id="SSF53681">
    <property type="entry name" value="Aspartate/glutamate racemase"/>
    <property type="match status" value="2"/>
</dbReference>
<feature type="binding site" evidence="7">
    <location>
        <begin position="39"/>
        <end position="40"/>
    </location>
    <ligand>
        <name>substrate</name>
    </ligand>
</feature>
<gene>
    <name evidence="7 8" type="primary">murI</name>
    <name evidence="8" type="ORF">COX08_00960</name>
</gene>
<organism evidence="8 9">
    <name type="scientific">Candidatus Beckwithbacteria bacterium CG23_combo_of_CG06-09_8_20_14_all_34_8</name>
    <dbReference type="NCBI Taxonomy" id="1974497"/>
    <lineage>
        <taxon>Bacteria</taxon>
        <taxon>Candidatus Beckwithiibacteriota</taxon>
    </lineage>
</organism>
<evidence type="ECO:0000256" key="3">
    <source>
        <dbReference type="ARBA" id="ARBA00022960"/>
    </source>
</evidence>
<evidence type="ECO:0000256" key="6">
    <source>
        <dbReference type="ARBA" id="ARBA00023316"/>
    </source>
</evidence>
<comment type="similarity">
    <text evidence="7">Belongs to the aspartate/glutamate racemases family.</text>
</comment>
<dbReference type="AlphaFoldDB" id="A0A2H0B921"/>
<evidence type="ECO:0000313" key="9">
    <source>
        <dbReference type="Proteomes" id="UP000229459"/>
    </source>
</evidence>
<protein>
    <recommendedName>
        <fullName evidence="2 7">Glutamate racemase</fullName>
        <ecNumber evidence="2 7">5.1.1.3</ecNumber>
    </recommendedName>
</protein>
<dbReference type="EMBL" id="PCSR01000020">
    <property type="protein sequence ID" value="PIP53448.1"/>
    <property type="molecule type" value="Genomic_DNA"/>
</dbReference>
<dbReference type="Gene3D" id="3.40.50.1860">
    <property type="match status" value="2"/>
</dbReference>
<feature type="active site" description="Proton donor/acceptor" evidence="7">
    <location>
        <position position="70"/>
    </location>
</feature>
<proteinExistence type="inferred from homology"/>
<evidence type="ECO:0000313" key="8">
    <source>
        <dbReference type="EMBL" id="PIP53448.1"/>
    </source>
</evidence>
<dbReference type="UniPathway" id="UPA00219"/>
<feature type="binding site" evidence="7">
    <location>
        <begin position="71"/>
        <end position="72"/>
    </location>
    <ligand>
        <name>substrate</name>
    </ligand>
</feature>
<keyword evidence="3 7" id="KW-0133">Cell shape</keyword>
<dbReference type="GO" id="GO:0009252">
    <property type="term" value="P:peptidoglycan biosynthetic process"/>
    <property type="evidence" value="ECO:0007669"/>
    <property type="project" value="UniProtKB-UniRule"/>
</dbReference>
<dbReference type="PROSITE" id="PS00923">
    <property type="entry name" value="ASP_GLU_RACEMASE_1"/>
    <property type="match status" value="1"/>
</dbReference>
<dbReference type="InterPro" id="IPR033134">
    <property type="entry name" value="Asp/Glu_racemase_AS_2"/>
</dbReference>
<evidence type="ECO:0000256" key="5">
    <source>
        <dbReference type="ARBA" id="ARBA00023235"/>
    </source>
</evidence>
<name>A0A2H0B921_9BACT</name>
<dbReference type="GO" id="GO:0008881">
    <property type="term" value="F:glutamate racemase activity"/>
    <property type="evidence" value="ECO:0007669"/>
    <property type="project" value="UniProtKB-UniRule"/>
</dbReference>
<dbReference type="PANTHER" id="PTHR21198">
    <property type="entry name" value="GLUTAMATE RACEMASE"/>
    <property type="match status" value="1"/>
</dbReference>